<organism evidence="1 2">
    <name type="scientific">Microbacterium lacticum</name>
    <dbReference type="NCBI Taxonomy" id="33885"/>
    <lineage>
        <taxon>Bacteria</taxon>
        <taxon>Bacillati</taxon>
        <taxon>Actinomycetota</taxon>
        <taxon>Actinomycetes</taxon>
        <taxon>Micrococcales</taxon>
        <taxon>Microbacteriaceae</taxon>
        <taxon>Microbacterium</taxon>
    </lineage>
</organism>
<dbReference type="EMBL" id="VFPS01000001">
    <property type="protein sequence ID" value="TQN00730.1"/>
    <property type="molecule type" value="Genomic_DNA"/>
</dbReference>
<dbReference type="RefSeq" id="WP_141378976.1">
    <property type="nucleotide sequence ID" value="NZ_BJNA01000003.1"/>
</dbReference>
<proteinExistence type="predicted"/>
<dbReference type="OrthoDB" id="4955412at2"/>
<protein>
    <recommendedName>
        <fullName evidence="3">DUF927 domain-containing protein</fullName>
    </recommendedName>
</protein>
<name>A0A4Y3UKG5_9MICO</name>
<comment type="caution">
    <text evidence="1">The sequence shown here is derived from an EMBL/GenBank/DDBJ whole genome shotgun (WGS) entry which is preliminary data.</text>
</comment>
<reference evidence="1 2" key="1">
    <citation type="submission" date="2019-06" db="EMBL/GenBank/DDBJ databases">
        <title>Sequencing the genomes of 1000 actinobacteria strains.</title>
        <authorList>
            <person name="Klenk H.-P."/>
        </authorList>
    </citation>
    <scope>NUCLEOTIDE SEQUENCE [LARGE SCALE GENOMIC DNA]</scope>
    <source>
        <strain evidence="1 2">DSM 20427</strain>
    </source>
</reference>
<gene>
    <name evidence="1" type="ORF">FHX68_0848</name>
</gene>
<dbReference type="Proteomes" id="UP000319804">
    <property type="component" value="Unassembled WGS sequence"/>
</dbReference>
<evidence type="ECO:0008006" key="3">
    <source>
        <dbReference type="Google" id="ProtNLM"/>
    </source>
</evidence>
<sequence length="529" mass="58801">MSNRYDAFNRIAPDYDFRRTTEGAYVIIPADPAVPHVAESVDYLIPEWQERLAAEGSDTFGQAQVVYDMARAYARKVTQYQERVPLVTRVNQYTGDDGIPRVLIDLGDRLTGFVVQVGPAGWYVHDPRTEGGLFDWTPVWHREANFQPLPLPDESPDRVPGEAKAWFREMLALSDRDWHLVWLWLMSVYFPHWTQQGLMFVASSQMGKSLRSAWLLSFLHPADPTLGGIGGDFPTTERGWGSLMHTSPILAFDDVESISPSQHQAMKQVITGAAFRTQTLYETRGTTTTTGKRPLLITASGTPAGFRDDLRNRIWTVSPTRPPLGRDLDAEFKRMAPAIFADLLDDLVIALKGFPDGLAEMDALIAAGQPVRPREIRALARSLDQATGAQYETAMLEERQDTLQAAAEEDRFARVVYEFVKAHPAGGELSNDDLLSELRGTALGMFDFESAGALDRAQWFPQDTGRMGSWLGRKADSLASVGVVFHARRGAKGIRLRSWDPLPGVPEPQPIITVNVHPAEGSHAQEAFS</sequence>
<evidence type="ECO:0000313" key="1">
    <source>
        <dbReference type="EMBL" id="TQN00730.1"/>
    </source>
</evidence>
<accession>A0A4Y3UKG5</accession>
<dbReference type="AlphaFoldDB" id="A0A4Y3UKG5"/>
<evidence type="ECO:0000313" key="2">
    <source>
        <dbReference type="Proteomes" id="UP000319804"/>
    </source>
</evidence>
<keyword evidence="2" id="KW-1185">Reference proteome</keyword>